<comment type="subcellular location">
    <subcellularLocation>
        <location evidence="1">Membrane</location>
        <topology evidence="1">Multi-pass membrane protein</topology>
    </subcellularLocation>
</comment>
<dbReference type="EMBL" id="CAMXCT030000639">
    <property type="protein sequence ID" value="CAL4768828.1"/>
    <property type="molecule type" value="Genomic_DNA"/>
</dbReference>
<evidence type="ECO:0000256" key="2">
    <source>
        <dbReference type="ARBA" id="ARBA00010441"/>
    </source>
</evidence>
<evidence type="ECO:0000256" key="5">
    <source>
        <dbReference type="ARBA" id="ARBA00022692"/>
    </source>
</evidence>
<keyword evidence="3" id="KW-0444">Lipid biosynthesis</keyword>
<dbReference type="InterPro" id="IPR004570">
    <property type="entry name" value="Phosphatidylglycerol_P_synth"/>
</dbReference>
<keyword evidence="4 11" id="KW-0808">Transferase</keyword>
<sequence length="240" mass="25935">MLTMQPVHQLPRPSMPSVSWRQGAVPTGPVVPRRSAVPVQRRRSAATALATAVAWQRRLPNVLTAMRVLMVLPIVVLFYTRRSHLCALLFAVASLTDFLDGYLARRWQVQSPFGKFLDPVADKLLASAVLVLLPSTSSSTAPLLAVPAVLIILREILVSALREWTALAGESALSQVGVLGKLKTATILISLCGLLASSEEAFQSMVFTGSLVLLYVGAILAYVSSVDYIIKSLPAFRSKN</sequence>
<feature type="transmembrane region" description="Helical" evidence="13">
    <location>
        <begin position="202"/>
        <end position="230"/>
    </location>
</feature>
<dbReference type="GO" id="GO:0008444">
    <property type="term" value="F:CDP-diacylglycerol-glycerol-3-phosphate 3-phosphatidyltransferase activity"/>
    <property type="evidence" value="ECO:0007669"/>
    <property type="project" value="InterPro"/>
</dbReference>
<keyword evidence="5 13" id="KW-0812">Transmembrane</keyword>
<dbReference type="Pfam" id="PF01066">
    <property type="entry name" value="CDP-OH_P_transf"/>
    <property type="match status" value="1"/>
</dbReference>
<reference evidence="14" key="1">
    <citation type="submission" date="2022-10" db="EMBL/GenBank/DDBJ databases">
        <authorList>
            <person name="Chen Y."/>
            <person name="Dougan E. K."/>
            <person name="Chan C."/>
            <person name="Rhodes N."/>
            <person name="Thang M."/>
        </authorList>
    </citation>
    <scope>NUCLEOTIDE SEQUENCE</scope>
</reference>
<dbReference type="PANTHER" id="PTHR14269">
    <property type="entry name" value="CDP-DIACYLGLYCEROL--GLYCEROL-3-PHOSPHATE 3-PHOSPHATIDYLTRANSFERASE-RELATED"/>
    <property type="match status" value="1"/>
</dbReference>
<evidence type="ECO:0000256" key="4">
    <source>
        <dbReference type="ARBA" id="ARBA00022679"/>
    </source>
</evidence>
<dbReference type="InterPro" id="IPR000462">
    <property type="entry name" value="CDP-OH_P_trans"/>
</dbReference>
<evidence type="ECO:0000256" key="12">
    <source>
        <dbReference type="SAM" id="MobiDB-lite"/>
    </source>
</evidence>
<dbReference type="PANTHER" id="PTHR14269:SF62">
    <property type="entry name" value="CDP-DIACYLGLYCEROL--GLYCEROL-3-PHOSPHATE 3-PHOSPHATIDYLTRANSFERASE 1, CHLOROPLASTIC"/>
    <property type="match status" value="1"/>
</dbReference>
<reference evidence="15 16" key="2">
    <citation type="submission" date="2024-05" db="EMBL/GenBank/DDBJ databases">
        <authorList>
            <person name="Chen Y."/>
            <person name="Shah S."/>
            <person name="Dougan E. K."/>
            <person name="Thang M."/>
            <person name="Chan C."/>
        </authorList>
    </citation>
    <scope>NUCLEOTIDE SEQUENCE [LARGE SCALE GENOMIC DNA]</scope>
</reference>
<keyword evidence="16" id="KW-1185">Reference proteome</keyword>
<gene>
    <name evidence="14" type="ORF">C1SCF055_LOCUS9296</name>
</gene>
<proteinExistence type="inferred from homology"/>
<keyword evidence="7" id="KW-0443">Lipid metabolism</keyword>
<accession>A0A9P1FMN7</accession>
<dbReference type="EMBL" id="CAMXCT010000639">
    <property type="protein sequence ID" value="CAI3981516.1"/>
    <property type="molecule type" value="Genomic_DNA"/>
</dbReference>
<dbReference type="AlphaFoldDB" id="A0A9P1FMN7"/>
<evidence type="ECO:0000313" key="15">
    <source>
        <dbReference type="EMBL" id="CAL4768828.1"/>
    </source>
</evidence>
<evidence type="ECO:0000313" key="14">
    <source>
        <dbReference type="EMBL" id="CAI3981516.1"/>
    </source>
</evidence>
<dbReference type="GO" id="GO:0016020">
    <property type="term" value="C:membrane"/>
    <property type="evidence" value="ECO:0007669"/>
    <property type="project" value="UniProtKB-SubCell"/>
</dbReference>
<evidence type="ECO:0000256" key="7">
    <source>
        <dbReference type="ARBA" id="ARBA00023098"/>
    </source>
</evidence>
<evidence type="ECO:0000256" key="13">
    <source>
        <dbReference type="SAM" id="Phobius"/>
    </source>
</evidence>
<feature type="region of interest" description="Disordered" evidence="12">
    <location>
        <begin position="1"/>
        <end position="28"/>
    </location>
</feature>
<name>A0A9P1FMN7_9DINO</name>
<evidence type="ECO:0000313" key="16">
    <source>
        <dbReference type="Proteomes" id="UP001152797"/>
    </source>
</evidence>
<dbReference type="Proteomes" id="UP001152797">
    <property type="component" value="Unassembled WGS sequence"/>
</dbReference>
<dbReference type="InterPro" id="IPR050324">
    <property type="entry name" value="CDP-alcohol_PTase-I"/>
</dbReference>
<dbReference type="InterPro" id="IPR048254">
    <property type="entry name" value="CDP_ALCOHOL_P_TRANSF_CS"/>
</dbReference>
<evidence type="ECO:0000256" key="8">
    <source>
        <dbReference type="ARBA" id="ARBA00023136"/>
    </source>
</evidence>
<dbReference type="PROSITE" id="PS00379">
    <property type="entry name" value="CDP_ALCOHOL_P_TRANSF"/>
    <property type="match status" value="1"/>
</dbReference>
<dbReference type="OrthoDB" id="447134at2759"/>
<dbReference type="Gene3D" id="1.20.120.1760">
    <property type="match status" value="1"/>
</dbReference>
<organism evidence="14">
    <name type="scientific">Cladocopium goreaui</name>
    <dbReference type="NCBI Taxonomy" id="2562237"/>
    <lineage>
        <taxon>Eukaryota</taxon>
        <taxon>Sar</taxon>
        <taxon>Alveolata</taxon>
        <taxon>Dinophyceae</taxon>
        <taxon>Suessiales</taxon>
        <taxon>Symbiodiniaceae</taxon>
        <taxon>Cladocopium</taxon>
    </lineage>
</organism>
<evidence type="ECO:0000256" key="3">
    <source>
        <dbReference type="ARBA" id="ARBA00022516"/>
    </source>
</evidence>
<keyword evidence="10" id="KW-1208">Phospholipid metabolism</keyword>
<evidence type="ECO:0000256" key="6">
    <source>
        <dbReference type="ARBA" id="ARBA00022989"/>
    </source>
</evidence>
<dbReference type="GO" id="GO:0046474">
    <property type="term" value="P:glycerophospholipid biosynthetic process"/>
    <property type="evidence" value="ECO:0007669"/>
    <property type="project" value="TreeGrafter"/>
</dbReference>
<dbReference type="InterPro" id="IPR043130">
    <property type="entry name" value="CDP-OH_PTrfase_TM_dom"/>
</dbReference>
<keyword evidence="6 13" id="KW-1133">Transmembrane helix</keyword>
<keyword evidence="9" id="KW-0594">Phospholipid biosynthesis</keyword>
<comment type="similarity">
    <text evidence="2 11">Belongs to the CDP-alcohol phosphatidyltransferase class-I family.</text>
</comment>
<dbReference type="EMBL" id="CAMXCT020000639">
    <property type="protein sequence ID" value="CAL1134891.1"/>
    <property type="molecule type" value="Genomic_DNA"/>
</dbReference>
<evidence type="ECO:0000256" key="1">
    <source>
        <dbReference type="ARBA" id="ARBA00004141"/>
    </source>
</evidence>
<dbReference type="NCBIfam" id="TIGR00560">
    <property type="entry name" value="pgsA"/>
    <property type="match status" value="1"/>
</dbReference>
<evidence type="ECO:0000256" key="9">
    <source>
        <dbReference type="ARBA" id="ARBA00023209"/>
    </source>
</evidence>
<protein>
    <submittedName>
        <fullName evidence="15">CDP-diacylglycerol--glycerol-3-phosphate 3-phosphatidyltransferase</fullName>
    </submittedName>
</protein>
<evidence type="ECO:0000256" key="11">
    <source>
        <dbReference type="RuleBase" id="RU003750"/>
    </source>
</evidence>
<comment type="caution">
    <text evidence="14">The sequence shown here is derived from an EMBL/GenBank/DDBJ whole genome shotgun (WGS) entry which is preliminary data.</text>
</comment>
<evidence type="ECO:0000256" key="10">
    <source>
        <dbReference type="ARBA" id="ARBA00023264"/>
    </source>
</evidence>
<keyword evidence="8 13" id="KW-0472">Membrane</keyword>